<feature type="transmembrane region" description="Helical" evidence="5">
    <location>
        <begin position="63"/>
        <end position="87"/>
    </location>
</feature>
<proteinExistence type="predicted"/>
<gene>
    <name evidence="6" type="ORF">EVAR_91247_1</name>
</gene>
<dbReference type="CDD" id="cd03127">
    <property type="entry name" value="tetraspanin_LEL"/>
    <property type="match status" value="1"/>
</dbReference>
<evidence type="ECO:0000256" key="4">
    <source>
        <dbReference type="ARBA" id="ARBA00023136"/>
    </source>
</evidence>
<name>A0A4C2A288_EUMVA</name>
<protein>
    <recommendedName>
        <fullName evidence="8">Tetraspanin</fullName>
    </recommendedName>
</protein>
<dbReference type="EMBL" id="BGZK01002360">
    <property type="protein sequence ID" value="GBP93289.1"/>
    <property type="molecule type" value="Genomic_DNA"/>
</dbReference>
<evidence type="ECO:0000256" key="2">
    <source>
        <dbReference type="ARBA" id="ARBA00022692"/>
    </source>
</evidence>
<sequence>MGRLEFEGRLTQRVLRPLAARSWIYTRNEESHQSIRLTTIVEHATLFIYRTHDMSSSASGRRALYVTVTSYAAGGVALAAAGAWLFAELLSFTALRNANHYLLDYRIHRLQAVPWGCIVAGLAALPVAACGWAGARRRAGGALAAHAALLAVLILVYAAFAGLVFAYVDERSTEEFVKDTVYDGFYSAKTDEGALAAFGQLERRLGCCGANDARDYRSWRDAPPPTCCAATDAVCDFTSREANERVGCSRVTAVRARYAALWLAAAAVLSAVLQAGALVATCRLLLRPRPMKQNIEMESTKTLLYEKPV</sequence>
<comment type="subcellular location">
    <subcellularLocation>
        <location evidence="1">Membrane</location>
        <topology evidence="1">Multi-pass membrane protein</topology>
    </subcellularLocation>
</comment>
<dbReference type="AlphaFoldDB" id="A0A4C2A288"/>
<reference evidence="6 7" key="1">
    <citation type="journal article" date="2019" name="Commun. Biol.">
        <title>The bagworm genome reveals a unique fibroin gene that provides high tensile strength.</title>
        <authorList>
            <person name="Kono N."/>
            <person name="Nakamura H."/>
            <person name="Ohtoshi R."/>
            <person name="Tomita M."/>
            <person name="Numata K."/>
            <person name="Arakawa K."/>
        </authorList>
    </citation>
    <scope>NUCLEOTIDE SEQUENCE [LARGE SCALE GENOMIC DNA]</scope>
</reference>
<keyword evidence="4 5" id="KW-0472">Membrane</keyword>
<feature type="transmembrane region" description="Helical" evidence="5">
    <location>
        <begin position="147"/>
        <end position="168"/>
    </location>
</feature>
<organism evidence="6 7">
    <name type="scientific">Eumeta variegata</name>
    <name type="common">Bagworm moth</name>
    <name type="synonym">Eumeta japonica</name>
    <dbReference type="NCBI Taxonomy" id="151549"/>
    <lineage>
        <taxon>Eukaryota</taxon>
        <taxon>Metazoa</taxon>
        <taxon>Ecdysozoa</taxon>
        <taxon>Arthropoda</taxon>
        <taxon>Hexapoda</taxon>
        <taxon>Insecta</taxon>
        <taxon>Pterygota</taxon>
        <taxon>Neoptera</taxon>
        <taxon>Endopterygota</taxon>
        <taxon>Lepidoptera</taxon>
        <taxon>Glossata</taxon>
        <taxon>Ditrysia</taxon>
        <taxon>Tineoidea</taxon>
        <taxon>Psychidae</taxon>
        <taxon>Oiketicinae</taxon>
        <taxon>Eumeta</taxon>
    </lineage>
</organism>
<dbReference type="Gene3D" id="1.10.1450.10">
    <property type="entry name" value="Tetraspanin"/>
    <property type="match status" value="1"/>
</dbReference>
<dbReference type="InterPro" id="IPR018499">
    <property type="entry name" value="Tetraspanin/Peripherin"/>
</dbReference>
<evidence type="ECO:0000313" key="7">
    <source>
        <dbReference type="Proteomes" id="UP000299102"/>
    </source>
</evidence>
<keyword evidence="7" id="KW-1185">Reference proteome</keyword>
<comment type="caution">
    <text evidence="6">The sequence shown here is derived from an EMBL/GenBank/DDBJ whole genome shotgun (WGS) entry which is preliminary data.</text>
</comment>
<evidence type="ECO:0008006" key="8">
    <source>
        <dbReference type="Google" id="ProtNLM"/>
    </source>
</evidence>
<dbReference type="InterPro" id="IPR008952">
    <property type="entry name" value="Tetraspanin_EC2_sf"/>
</dbReference>
<dbReference type="STRING" id="151549.A0A4C2A288"/>
<evidence type="ECO:0000256" key="3">
    <source>
        <dbReference type="ARBA" id="ARBA00022989"/>
    </source>
</evidence>
<evidence type="ECO:0000256" key="5">
    <source>
        <dbReference type="SAM" id="Phobius"/>
    </source>
</evidence>
<accession>A0A4C2A288</accession>
<dbReference type="OrthoDB" id="10033535at2759"/>
<dbReference type="Pfam" id="PF00335">
    <property type="entry name" value="Tetraspanin"/>
    <property type="match status" value="1"/>
</dbReference>
<dbReference type="Proteomes" id="UP000299102">
    <property type="component" value="Unassembled WGS sequence"/>
</dbReference>
<keyword evidence="2 5" id="KW-0812">Transmembrane</keyword>
<feature type="transmembrane region" description="Helical" evidence="5">
    <location>
        <begin position="112"/>
        <end position="135"/>
    </location>
</feature>
<dbReference type="GO" id="GO:0016020">
    <property type="term" value="C:membrane"/>
    <property type="evidence" value="ECO:0007669"/>
    <property type="project" value="UniProtKB-SubCell"/>
</dbReference>
<dbReference type="SUPFAM" id="SSF48652">
    <property type="entry name" value="Tetraspanin"/>
    <property type="match status" value="1"/>
</dbReference>
<evidence type="ECO:0000313" key="6">
    <source>
        <dbReference type="EMBL" id="GBP93289.1"/>
    </source>
</evidence>
<evidence type="ECO:0000256" key="1">
    <source>
        <dbReference type="ARBA" id="ARBA00004141"/>
    </source>
</evidence>
<feature type="transmembrane region" description="Helical" evidence="5">
    <location>
        <begin position="259"/>
        <end position="286"/>
    </location>
</feature>
<keyword evidence="3 5" id="KW-1133">Transmembrane helix</keyword>